<name>A0ABT9BGG7_9BACT</name>
<organism evidence="1 2">
    <name type="scientific">Hymenobacter aranciens</name>
    <dbReference type="NCBI Taxonomy" id="3063996"/>
    <lineage>
        <taxon>Bacteria</taxon>
        <taxon>Pseudomonadati</taxon>
        <taxon>Bacteroidota</taxon>
        <taxon>Cytophagia</taxon>
        <taxon>Cytophagales</taxon>
        <taxon>Hymenobacteraceae</taxon>
        <taxon>Hymenobacter</taxon>
    </lineage>
</organism>
<dbReference type="Proteomes" id="UP001176429">
    <property type="component" value="Unassembled WGS sequence"/>
</dbReference>
<keyword evidence="2" id="KW-1185">Reference proteome</keyword>
<dbReference type="EMBL" id="JAUQSY010000019">
    <property type="protein sequence ID" value="MDO7877342.1"/>
    <property type="molecule type" value="Genomic_DNA"/>
</dbReference>
<comment type="caution">
    <text evidence="1">The sequence shown here is derived from an EMBL/GenBank/DDBJ whole genome shotgun (WGS) entry which is preliminary data.</text>
</comment>
<dbReference type="RefSeq" id="WP_305008770.1">
    <property type="nucleotide sequence ID" value="NZ_JAUQSY010000019.1"/>
</dbReference>
<evidence type="ECO:0000313" key="2">
    <source>
        <dbReference type="Proteomes" id="UP001176429"/>
    </source>
</evidence>
<gene>
    <name evidence="1" type="ORF">Q5H93_21535</name>
</gene>
<protein>
    <submittedName>
        <fullName evidence="1">Uncharacterized protein</fullName>
    </submittedName>
</protein>
<evidence type="ECO:0000313" key="1">
    <source>
        <dbReference type="EMBL" id="MDO7877342.1"/>
    </source>
</evidence>
<proteinExistence type="predicted"/>
<accession>A0ABT9BGG7</accession>
<reference evidence="1" key="1">
    <citation type="submission" date="2023-07" db="EMBL/GenBank/DDBJ databases">
        <authorList>
            <person name="Kim M.K."/>
        </authorList>
    </citation>
    <scope>NUCLEOTIDE SEQUENCE</scope>
    <source>
        <strain evidence="1">ASUV-10-1</strain>
    </source>
</reference>
<sequence>MPPTTSKPCRYAHAPAFLDKTRERVVLDLPREQLPQLLQFLTQTLSAQKYT</sequence>